<proteinExistence type="inferred from homology"/>
<comment type="subcellular location">
    <subcellularLocation>
        <location evidence="4">Cytoplasm</location>
    </subcellularLocation>
    <subcellularLocation>
        <location evidence="4">Cell membrane</location>
        <topology evidence="4">Peripheral membrane protein</topology>
        <orientation evidence="4">Cytoplasmic side</orientation>
    </subcellularLocation>
</comment>
<gene>
    <name evidence="4" type="primary">hflD</name>
    <name evidence="5" type="ORF">OO7_10562</name>
</gene>
<keyword evidence="1 4" id="KW-1003">Cell membrane</keyword>
<evidence type="ECO:0000313" key="5">
    <source>
        <dbReference type="EMBL" id="EKT56374.1"/>
    </source>
</evidence>
<evidence type="ECO:0000256" key="3">
    <source>
        <dbReference type="ARBA" id="ARBA00023136"/>
    </source>
</evidence>
<name>K8W780_9GAMM</name>
<keyword evidence="6" id="KW-1185">Reference proteome</keyword>
<protein>
    <recommendedName>
        <fullName evidence="4">High frequency lysogenization protein HflD homolog</fullName>
    </recommendedName>
</protein>
<dbReference type="Gene3D" id="1.10.3890.10">
    <property type="entry name" value="HflD-like"/>
    <property type="match status" value="1"/>
</dbReference>
<dbReference type="PATRIC" id="fig|1141660.3.peg.2107"/>
<dbReference type="GO" id="GO:0005886">
    <property type="term" value="C:plasma membrane"/>
    <property type="evidence" value="ECO:0007669"/>
    <property type="project" value="UniProtKB-SubCell"/>
</dbReference>
<evidence type="ECO:0000256" key="2">
    <source>
        <dbReference type="ARBA" id="ARBA00022490"/>
    </source>
</evidence>
<evidence type="ECO:0000313" key="6">
    <source>
        <dbReference type="Proteomes" id="UP000010290"/>
    </source>
</evidence>
<sequence length="211" mass="23301">MAKNYYDITLALAGICQASYMVQALAQNGTCDDHDAQTMVNSLTNMNPASTIYVYGNDPANLKTGLNALLAMTSNVKNGRVELTTEITRYMLSMTVLERRLHKNTQAMAQLGQRIEQFERQASYFEPMSEGVFNALAGIYVDVISPLGSRIQVTGSPDILKNSLAQAKVRTFLLCGIRSAVLWQQVGGSRLQLMFSRSRLSNQAKDILSHL</sequence>
<dbReference type="HAMAP" id="MF_00695">
    <property type="entry name" value="HflD_protein"/>
    <property type="match status" value="1"/>
</dbReference>
<dbReference type="SUPFAM" id="SSF101322">
    <property type="entry name" value="YcfC-like"/>
    <property type="match status" value="1"/>
</dbReference>
<dbReference type="InterPro" id="IPR035932">
    <property type="entry name" value="HflD-like_sf"/>
</dbReference>
<dbReference type="PANTHER" id="PTHR38100">
    <property type="entry name" value="HIGH FREQUENCY LYSOGENIZATION PROTEIN HFLD"/>
    <property type="match status" value="1"/>
</dbReference>
<keyword evidence="2 4" id="KW-0963">Cytoplasm</keyword>
<dbReference type="PANTHER" id="PTHR38100:SF1">
    <property type="entry name" value="HIGH FREQUENCY LYSOGENIZATION PROTEIN HFLD"/>
    <property type="match status" value="1"/>
</dbReference>
<comment type="caution">
    <text evidence="5">The sequence shown here is derived from an EMBL/GenBank/DDBJ whole genome shotgun (WGS) entry which is preliminary data.</text>
</comment>
<dbReference type="NCBIfam" id="NF001248">
    <property type="entry name" value="PRK00218.1-4"/>
    <property type="match status" value="1"/>
</dbReference>
<evidence type="ECO:0000256" key="4">
    <source>
        <dbReference type="HAMAP-Rule" id="MF_00695"/>
    </source>
</evidence>
<dbReference type="InterPro" id="IPR007451">
    <property type="entry name" value="HflD"/>
</dbReference>
<dbReference type="GO" id="GO:0005737">
    <property type="term" value="C:cytoplasm"/>
    <property type="evidence" value="ECO:0007669"/>
    <property type="project" value="UniProtKB-SubCell"/>
</dbReference>
<dbReference type="OrthoDB" id="9788031at2"/>
<comment type="similarity">
    <text evidence="4">Belongs to the HflD family.</text>
</comment>
<dbReference type="NCBIfam" id="NF001246">
    <property type="entry name" value="PRK00218.1-2"/>
    <property type="match status" value="1"/>
</dbReference>
<organism evidence="5 6">
    <name type="scientific">Providencia sneebia DSM 19967</name>
    <dbReference type="NCBI Taxonomy" id="1141660"/>
    <lineage>
        <taxon>Bacteria</taxon>
        <taxon>Pseudomonadati</taxon>
        <taxon>Pseudomonadota</taxon>
        <taxon>Gammaproteobacteria</taxon>
        <taxon>Enterobacterales</taxon>
        <taxon>Morganellaceae</taxon>
        <taxon>Providencia</taxon>
    </lineage>
</organism>
<dbReference type="Proteomes" id="UP000010290">
    <property type="component" value="Chromosome"/>
</dbReference>
<dbReference type="Pfam" id="PF04356">
    <property type="entry name" value="DUF489"/>
    <property type="match status" value="1"/>
</dbReference>
<accession>K8W780</accession>
<keyword evidence="3 4" id="KW-0472">Membrane</keyword>
<reference evidence="5 6" key="1">
    <citation type="journal article" date="2012" name="BMC Genomics">
        <title>Comparative genomics of bacteria in the genus Providencia isolated from wild Drosophila melanogaster.</title>
        <authorList>
            <person name="Galac M.R."/>
            <person name="Lazzaro B.P."/>
        </authorList>
    </citation>
    <scope>NUCLEOTIDE SEQUENCE [LARGE SCALE GENOMIC DNA]</scope>
    <source>
        <strain evidence="5 6">DSM 19967</strain>
    </source>
</reference>
<dbReference type="AlphaFoldDB" id="K8W780"/>
<dbReference type="RefSeq" id="WP_008915918.1">
    <property type="nucleotide sequence ID" value="NZ_CM001773.1"/>
</dbReference>
<dbReference type="HOGENOM" id="CLU_098920_0_0_6"/>
<evidence type="ECO:0000256" key="1">
    <source>
        <dbReference type="ARBA" id="ARBA00022475"/>
    </source>
</evidence>
<dbReference type="EMBL" id="AKKN01000009">
    <property type="protein sequence ID" value="EKT56374.1"/>
    <property type="molecule type" value="Genomic_DNA"/>
</dbReference>